<feature type="transmembrane region" description="Helical" evidence="1">
    <location>
        <begin position="61"/>
        <end position="86"/>
    </location>
</feature>
<evidence type="ECO:0000256" key="1">
    <source>
        <dbReference type="SAM" id="Phobius"/>
    </source>
</evidence>
<dbReference type="STRING" id="391625.PPSIR1_28283"/>
<dbReference type="EMBL" id="ABCS01000007">
    <property type="protein sequence ID" value="EDM80885.1"/>
    <property type="molecule type" value="Genomic_DNA"/>
</dbReference>
<evidence type="ECO:0000313" key="3">
    <source>
        <dbReference type="EMBL" id="EDM80885.1"/>
    </source>
</evidence>
<dbReference type="SMART" id="SM00563">
    <property type="entry name" value="PlsC"/>
    <property type="match status" value="1"/>
</dbReference>
<dbReference type="SUPFAM" id="SSF69593">
    <property type="entry name" value="Glycerol-3-phosphate (1)-acyltransferase"/>
    <property type="match status" value="1"/>
</dbReference>
<dbReference type="RefSeq" id="WP_006969978.1">
    <property type="nucleotide sequence ID" value="NZ_ABCS01000007.1"/>
</dbReference>
<sequence length="341" mass="37843">MSIASPEPRSDPHDLGPRLRRRAVTVPLFWAAALLYWSLAPLSFGLALLADLARRRRGIAVRIWLFVGGYLALHLYGQQLLLWAWLLTGFGSAKARMARWTYGIQRHWAGALFELATTLFGLRWTVEGAELAPPAPALYLTRHASIIDTLVPNVFVTAANSIPLRCVVKRELLNEPCLDIAGQYIPNHFVDRDPSDSEHELAAIEALAAGLDPGEGLLIYPEGTRFTEGKRCRVIARLEQKQPELAERAVALEHTLLPRPGGTLALMRGAPQADVVIVGHEGLGGFATVADLWSGEIIGREVHVRFWRYAASELPASDEARGEWLHDRWAELDAWIASRKH</sequence>
<dbReference type="PANTHER" id="PTHR10983:SF24">
    <property type="entry name" value="1-ACYLGLYCEROL-3-PHOSPHATE O-ACYLTRANSFERASE 3, ISOFORM E-RELATED"/>
    <property type="match status" value="1"/>
</dbReference>
<dbReference type="AlphaFoldDB" id="A6FZS9"/>
<keyword evidence="1" id="KW-1133">Transmembrane helix</keyword>
<dbReference type="GO" id="GO:0012505">
    <property type="term" value="C:endomembrane system"/>
    <property type="evidence" value="ECO:0007669"/>
    <property type="project" value="TreeGrafter"/>
</dbReference>
<accession>A6FZS9</accession>
<dbReference type="CDD" id="cd07990">
    <property type="entry name" value="LPLAT_LCLAT1-like"/>
    <property type="match status" value="1"/>
</dbReference>
<dbReference type="Proteomes" id="UP000005801">
    <property type="component" value="Unassembled WGS sequence"/>
</dbReference>
<dbReference type="eggNOG" id="COG0204">
    <property type="taxonomic scope" value="Bacteria"/>
</dbReference>
<feature type="domain" description="Phospholipid/glycerol acyltransferase" evidence="2">
    <location>
        <begin position="137"/>
        <end position="280"/>
    </location>
</feature>
<dbReference type="Pfam" id="PF01553">
    <property type="entry name" value="Acyltransferase"/>
    <property type="match status" value="1"/>
</dbReference>
<name>A6FZS9_9BACT</name>
<keyword evidence="1" id="KW-0812">Transmembrane</keyword>
<dbReference type="InterPro" id="IPR002123">
    <property type="entry name" value="Plipid/glycerol_acylTrfase"/>
</dbReference>
<dbReference type="PANTHER" id="PTHR10983">
    <property type="entry name" value="1-ACYLGLYCEROL-3-PHOSPHATE ACYLTRANSFERASE-RELATED"/>
    <property type="match status" value="1"/>
</dbReference>
<dbReference type="OrthoDB" id="7054180at2"/>
<dbReference type="GO" id="GO:0003841">
    <property type="term" value="F:1-acylglycerol-3-phosphate O-acyltransferase activity"/>
    <property type="evidence" value="ECO:0007669"/>
    <property type="project" value="TreeGrafter"/>
</dbReference>
<protein>
    <recommendedName>
        <fullName evidence="2">Phospholipid/glycerol acyltransferase domain-containing protein</fullName>
    </recommendedName>
</protein>
<keyword evidence="4" id="KW-1185">Reference proteome</keyword>
<keyword evidence="1" id="KW-0472">Membrane</keyword>
<evidence type="ECO:0000313" key="4">
    <source>
        <dbReference type="Proteomes" id="UP000005801"/>
    </source>
</evidence>
<organism evidence="3 4">
    <name type="scientific">Plesiocystis pacifica SIR-1</name>
    <dbReference type="NCBI Taxonomy" id="391625"/>
    <lineage>
        <taxon>Bacteria</taxon>
        <taxon>Pseudomonadati</taxon>
        <taxon>Myxococcota</taxon>
        <taxon>Polyangia</taxon>
        <taxon>Nannocystales</taxon>
        <taxon>Nannocystaceae</taxon>
        <taxon>Plesiocystis</taxon>
    </lineage>
</organism>
<evidence type="ECO:0000259" key="2">
    <source>
        <dbReference type="SMART" id="SM00563"/>
    </source>
</evidence>
<gene>
    <name evidence="3" type="ORF">PPSIR1_28283</name>
</gene>
<feature type="transmembrane region" description="Helical" evidence="1">
    <location>
        <begin position="28"/>
        <end position="49"/>
    </location>
</feature>
<reference evidence="3 4" key="1">
    <citation type="submission" date="2007-06" db="EMBL/GenBank/DDBJ databases">
        <authorList>
            <person name="Shimkets L."/>
            <person name="Ferriera S."/>
            <person name="Johnson J."/>
            <person name="Kravitz S."/>
            <person name="Beeson K."/>
            <person name="Sutton G."/>
            <person name="Rogers Y.-H."/>
            <person name="Friedman R."/>
            <person name="Frazier M."/>
            <person name="Venter J.C."/>
        </authorList>
    </citation>
    <scope>NUCLEOTIDE SEQUENCE [LARGE SCALE GENOMIC DNA]</scope>
    <source>
        <strain evidence="3 4">SIR-1</strain>
    </source>
</reference>
<proteinExistence type="predicted"/>
<comment type="caution">
    <text evidence="3">The sequence shown here is derived from an EMBL/GenBank/DDBJ whole genome shotgun (WGS) entry which is preliminary data.</text>
</comment>